<evidence type="ECO:0000259" key="1">
    <source>
        <dbReference type="Pfam" id="PF12146"/>
    </source>
</evidence>
<name>A0A2G1XJQ5_STRCJ</name>
<dbReference type="InterPro" id="IPR029058">
    <property type="entry name" value="AB_hydrolase_fold"/>
</dbReference>
<dbReference type="InterPro" id="IPR050228">
    <property type="entry name" value="Carboxylesterase_BioH"/>
</dbReference>
<keyword evidence="2" id="KW-0378">Hydrolase</keyword>
<evidence type="ECO:0000313" key="2">
    <source>
        <dbReference type="EMBL" id="PHQ51440.1"/>
    </source>
</evidence>
<keyword evidence="3" id="KW-1185">Reference proteome</keyword>
<reference evidence="2 3" key="1">
    <citation type="journal article" date="2017" name="Biochemistry">
        <title>Identification of the Biosynthetic Pathway for the Antibiotic Bicyclomycin.</title>
        <authorList>
            <person name="Patteson J."/>
            <person name="Cai W."/>
            <person name="Johnson R.A."/>
            <person name="Santa Maria K."/>
            <person name="Li B."/>
        </authorList>
    </citation>
    <scope>NUCLEOTIDE SEQUENCE [LARGE SCALE GENOMIC DNA]</scope>
    <source>
        <strain evidence="2 3">ATCC 21532</strain>
    </source>
</reference>
<dbReference type="RefSeq" id="WP_099199307.1">
    <property type="nucleotide sequence ID" value="NZ_NHZO01000146.1"/>
</dbReference>
<dbReference type="InterPro" id="IPR017208">
    <property type="entry name" value="UCP037442_abhydr"/>
</dbReference>
<organism evidence="2 3">
    <name type="scientific">Streptomyces cinnamoneus</name>
    <name type="common">Streptoverticillium cinnamoneum</name>
    <dbReference type="NCBI Taxonomy" id="53446"/>
    <lineage>
        <taxon>Bacteria</taxon>
        <taxon>Bacillati</taxon>
        <taxon>Actinomycetota</taxon>
        <taxon>Actinomycetes</taxon>
        <taxon>Kitasatosporales</taxon>
        <taxon>Streptomycetaceae</taxon>
        <taxon>Streptomyces</taxon>
        <taxon>Streptomyces cinnamoneus group</taxon>
    </lineage>
</organism>
<dbReference type="PANTHER" id="PTHR43194:SF2">
    <property type="entry name" value="PEROXISOMAL MEMBRANE PROTEIN LPX1"/>
    <property type="match status" value="1"/>
</dbReference>
<dbReference type="Pfam" id="PF12146">
    <property type="entry name" value="Hydrolase_4"/>
    <property type="match status" value="1"/>
</dbReference>
<gene>
    <name evidence="2" type="ORF">BLA24_14000</name>
</gene>
<dbReference type="GO" id="GO:0016787">
    <property type="term" value="F:hydrolase activity"/>
    <property type="evidence" value="ECO:0007669"/>
    <property type="project" value="UniProtKB-KW"/>
</dbReference>
<feature type="domain" description="Serine aminopeptidase S33" evidence="1">
    <location>
        <begin position="33"/>
        <end position="142"/>
    </location>
</feature>
<dbReference type="InterPro" id="IPR022742">
    <property type="entry name" value="Hydrolase_4"/>
</dbReference>
<dbReference type="PANTHER" id="PTHR43194">
    <property type="entry name" value="HYDROLASE ALPHA/BETA FOLD FAMILY"/>
    <property type="match status" value="1"/>
</dbReference>
<proteinExistence type="predicted"/>
<dbReference type="Gene3D" id="3.40.50.1820">
    <property type="entry name" value="alpha/beta hydrolase"/>
    <property type="match status" value="1"/>
</dbReference>
<comment type="caution">
    <text evidence="2">The sequence shown here is derived from an EMBL/GenBank/DDBJ whole genome shotgun (WGS) entry which is preliminary data.</text>
</comment>
<dbReference type="Proteomes" id="UP000222531">
    <property type="component" value="Unassembled WGS sequence"/>
</dbReference>
<sequence length="301" mass="32852">MRPPRFPVLAGITAPDGARLTVRALAHEDPTTPVVVLLPAMGMAARHYTPLVRTLHRRGMTVVTTDLRGHGESRPLPGRGVGFGYREIVEHDVGAVLRRVREAFPHAPVLLLGHSLGGQLGLVHCGLYQPDVAGVVLVATGSAWYRCFGPLAGPRWLLLSQLYAAGAALLGYWPGERLGFAGRESARLIRDWARQVRTGRYEVPGAHGDYEAALRQVRLPVLAVDVESDDLAPPRAVAHLCGKMPAARVDRWHYARSAAGGRPLDHFRWIRHHRGLVERITTWASEVVPETAGRAARSPAN</sequence>
<dbReference type="SUPFAM" id="SSF53474">
    <property type="entry name" value="alpha/beta-Hydrolases"/>
    <property type="match status" value="1"/>
</dbReference>
<dbReference type="AlphaFoldDB" id="A0A2G1XJQ5"/>
<dbReference type="EMBL" id="NHZO01000146">
    <property type="protein sequence ID" value="PHQ51440.1"/>
    <property type="molecule type" value="Genomic_DNA"/>
</dbReference>
<dbReference type="OrthoDB" id="4536625at2"/>
<accession>A0A2G1XJQ5</accession>
<protein>
    <submittedName>
        <fullName evidence="2">Alpha/beta hydrolase</fullName>
    </submittedName>
</protein>
<dbReference type="PIRSF" id="PIRSF037442">
    <property type="entry name" value="UCP037442_abhydr"/>
    <property type="match status" value="1"/>
</dbReference>
<evidence type="ECO:0000313" key="3">
    <source>
        <dbReference type="Proteomes" id="UP000222531"/>
    </source>
</evidence>